<name>B4FCN2_MAIZE</name>
<proteinExistence type="evidence at transcript level"/>
<sequence length="35" mass="3920">MHLLRLSLLNHALDFASVMKSHCSSEITFLGMMGQ</sequence>
<evidence type="ECO:0000313" key="1">
    <source>
        <dbReference type="EMBL" id="ACF79875.1"/>
    </source>
</evidence>
<dbReference type="AlphaFoldDB" id="B4FCN2"/>
<protein>
    <submittedName>
        <fullName evidence="1">Uncharacterized protein</fullName>
    </submittedName>
</protein>
<reference evidence="1" key="1">
    <citation type="journal article" date="2009" name="PLoS Genet.">
        <title>Sequencing, mapping, and analysis of 27,455 maize full-length cDNAs.</title>
        <authorList>
            <person name="Soderlund C."/>
            <person name="Descour A."/>
            <person name="Kudrna D."/>
            <person name="Bomhoff M."/>
            <person name="Boyd L."/>
            <person name="Currie J."/>
            <person name="Angelova A."/>
            <person name="Collura K."/>
            <person name="Wissotski M."/>
            <person name="Ashley E."/>
            <person name="Morrow D."/>
            <person name="Fernandes J."/>
            <person name="Walbot V."/>
            <person name="Yu Y."/>
        </authorList>
    </citation>
    <scope>NUCLEOTIDE SEQUENCE</scope>
    <source>
        <strain evidence="1">B73</strain>
    </source>
</reference>
<organism evidence="1">
    <name type="scientific">Zea mays</name>
    <name type="common">Maize</name>
    <dbReference type="NCBI Taxonomy" id="4577"/>
    <lineage>
        <taxon>Eukaryota</taxon>
        <taxon>Viridiplantae</taxon>
        <taxon>Streptophyta</taxon>
        <taxon>Embryophyta</taxon>
        <taxon>Tracheophyta</taxon>
        <taxon>Spermatophyta</taxon>
        <taxon>Magnoliopsida</taxon>
        <taxon>Liliopsida</taxon>
        <taxon>Poales</taxon>
        <taxon>Poaceae</taxon>
        <taxon>PACMAD clade</taxon>
        <taxon>Panicoideae</taxon>
        <taxon>Andropogonodae</taxon>
        <taxon>Andropogoneae</taxon>
        <taxon>Tripsacinae</taxon>
        <taxon>Zea</taxon>
    </lineage>
</organism>
<dbReference type="EMBL" id="BT034870">
    <property type="protein sequence ID" value="ACF79875.1"/>
    <property type="molecule type" value="mRNA"/>
</dbReference>
<accession>B4FCN2</accession>